<comment type="caution">
    <text evidence="2">The sequence shown here is derived from an EMBL/GenBank/DDBJ whole genome shotgun (WGS) entry which is preliminary data.</text>
</comment>
<feature type="region of interest" description="Disordered" evidence="1">
    <location>
        <begin position="1"/>
        <end position="49"/>
    </location>
</feature>
<feature type="compositionally biased region" description="Basic residues" evidence="1">
    <location>
        <begin position="188"/>
        <end position="200"/>
    </location>
</feature>
<feature type="region of interest" description="Disordered" evidence="1">
    <location>
        <begin position="145"/>
        <end position="219"/>
    </location>
</feature>
<dbReference type="AlphaFoldDB" id="A0A1J5PZS9"/>
<evidence type="ECO:0000313" key="2">
    <source>
        <dbReference type="EMBL" id="OIQ70763.1"/>
    </source>
</evidence>
<sequence length="219" mass="23870">MGAAWRVRTDHGRGQTIVLHPASPAQRHRHPAHGPRLQSDGDGRPHPLPPHARIQYPMGAGHRPCWHRHADRGGTAVADAGSEPPRLGARGLRAKGVGVEAAVWRHHHRPDAPHGRLGELGARILHHGRQALQGGGRDLRAAIRTGPDLPRQAPGELGPGAQERGERSGGGEPGTRRLHVAHLVSVQRRTHRWRSRHAHRHDTPRNHDGRRCVGSASGR</sequence>
<reference evidence="2" key="1">
    <citation type="submission" date="2016-10" db="EMBL/GenBank/DDBJ databases">
        <title>Sequence of Gallionella enrichment culture.</title>
        <authorList>
            <person name="Poehlein A."/>
            <person name="Muehling M."/>
            <person name="Daniel R."/>
        </authorList>
    </citation>
    <scope>NUCLEOTIDE SEQUENCE</scope>
</reference>
<name>A0A1J5PZS9_9ZZZZ</name>
<evidence type="ECO:0000256" key="1">
    <source>
        <dbReference type="SAM" id="MobiDB-lite"/>
    </source>
</evidence>
<proteinExistence type="predicted"/>
<protein>
    <submittedName>
        <fullName evidence="2">Uncharacterized protein</fullName>
    </submittedName>
</protein>
<dbReference type="EMBL" id="MLJW01004040">
    <property type="protein sequence ID" value="OIQ70763.1"/>
    <property type="molecule type" value="Genomic_DNA"/>
</dbReference>
<feature type="compositionally biased region" description="Basic and acidic residues" evidence="1">
    <location>
        <begin position="201"/>
        <end position="211"/>
    </location>
</feature>
<accession>A0A1J5PZS9</accession>
<gene>
    <name evidence="2" type="ORF">GALL_476220</name>
</gene>
<organism evidence="2">
    <name type="scientific">mine drainage metagenome</name>
    <dbReference type="NCBI Taxonomy" id="410659"/>
    <lineage>
        <taxon>unclassified sequences</taxon>
        <taxon>metagenomes</taxon>
        <taxon>ecological metagenomes</taxon>
    </lineage>
</organism>